<feature type="region of interest" description="Disordered" evidence="3">
    <location>
        <begin position="3009"/>
        <end position="3071"/>
    </location>
</feature>
<feature type="compositionally biased region" description="Acidic residues" evidence="3">
    <location>
        <begin position="357"/>
        <end position="368"/>
    </location>
</feature>
<dbReference type="Pfam" id="PF26573">
    <property type="entry name" value="TPR_Epg5_2"/>
    <property type="match status" value="1"/>
</dbReference>
<feature type="compositionally biased region" description="Pro residues" evidence="3">
    <location>
        <begin position="36"/>
        <end position="45"/>
    </location>
</feature>
<dbReference type="InterPro" id="IPR051436">
    <property type="entry name" value="Autophagy-related_EPG5"/>
</dbReference>
<feature type="compositionally biased region" description="Polar residues" evidence="3">
    <location>
        <begin position="3054"/>
        <end position="3064"/>
    </location>
</feature>
<comment type="similarity">
    <text evidence="1">Belongs to the EPG5 family.</text>
</comment>
<evidence type="ECO:0000256" key="3">
    <source>
        <dbReference type="SAM" id="MobiDB-lite"/>
    </source>
</evidence>
<feature type="domain" description="Epg5-like central TPR repeats" evidence="4">
    <location>
        <begin position="1736"/>
        <end position="2176"/>
    </location>
</feature>
<comment type="caution">
    <text evidence="6">The sequence shown here is derived from an EMBL/GenBank/DDBJ whole genome shotgun (WGS) entry which is preliminary data.</text>
</comment>
<dbReference type="EMBL" id="BQFW01000006">
    <property type="protein sequence ID" value="GJJ71874.1"/>
    <property type="molecule type" value="Genomic_DNA"/>
</dbReference>
<feature type="compositionally biased region" description="Low complexity" evidence="3">
    <location>
        <begin position="872"/>
        <end position="888"/>
    </location>
</feature>
<feature type="compositionally biased region" description="Polar residues" evidence="3">
    <location>
        <begin position="2814"/>
        <end position="2832"/>
    </location>
</feature>
<feature type="region of interest" description="Disordered" evidence="3">
    <location>
        <begin position="2921"/>
        <end position="2992"/>
    </location>
</feature>
<gene>
    <name evidence="6" type="ORF">EMPS_04231</name>
</gene>
<evidence type="ECO:0000313" key="7">
    <source>
        <dbReference type="Proteomes" id="UP000827284"/>
    </source>
</evidence>
<dbReference type="Proteomes" id="UP000827284">
    <property type="component" value="Unassembled WGS sequence"/>
</dbReference>
<evidence type="ECO:0000259" key="5">
    <source>
        <dbReference type="Pfam" id="PF26573"/>
    </source>
</evidence>
<organism evidence="6 7">
    <name type="scientific">Entomortierella parvispora</name>
    <dbReference type="NCBI Taxonomy" id="205924"/>
    <lineage>
        <taxon>Eukaryota</taxon>
        <taxon>Fungi</taxon>
        <taxon>Fungi incertae sedis</taxon>
        <taxon>Mucoromycota</taxon>
        <taxon>Mortierellomycotina</taxon>
        <taxon>Mortierellomycetes</taxon>
        <taxon>Mortierellales</taxon>
        <taxon>Mortierellaceae</taxon>
        <taxon>Entomortierella</taxon>
    </lineage>
</organism>
<accession>A0A9P3LVD4</accession>
<reference evidence="6" key="1">
    <citation type="submission" date="2021-11" db="EMBL/GenBank/DDBJ databases">
        <authorList>
            <person name="Herlambang A."/>
            <person name="Guo Y."/>
            <person name="Takashima Y."/>
            <person name="Nishizawa T."/>
        </authorList>
    </citation>
    <scope>NUCLEOTIDE SEQUENCE</scope>
    <source>
        <strain evidence="6">E1425</strain>
    </source>
</reference>
<feature type="region of interest" description="Disordered" evidence="3">
    <location>
        <begin position="1475"/>
        <end position="1511"/>
    </location>
</feature>
<feature type="compositionally biased region" description="Polar residues" evidence="3">
    <location>
        <begin position="1483"/>
        <end position="1497"/>
    </location>
</feature>
<keyword evidence="2" id="KW-0072">Autophagy</keyword>
<feature type="region of interest" description="Disordered" evidence="3">
    <location>
        <begin position="2793"/>
        <end position="2837"/>
    </location>
</feature>
<dbReference type="InterPro" id="IPR058750">
    <property type="entry name" value="TPR_Epg5"/>
</dbReference>
<dbReference type="GO" id="GO:0097352">
    <property type="term" value="P:autophagosome maturation"/>
    <property type="evidence" value="ECO:0007669"/>
    <property type="project" value="TreeGrafter"/>
</dbReference>
<dbReference type="OrthoDB" id="75419at2759"/>
<feature type="compositionally biased region" description="Low complexity" evidence="3">
    <location>
        <begin position="26"/>
        <end position="35"/>
    </location>
</feature>
<evidence type="ECO:0000256" key="1">
    <source>
        <dbReference type="ARBA" id="ARBA00010948"/>
    </source>
</evidence>
<evidence type="ECO:0000313" key="6">
    <source>
        <dbReference type="EMBL" id="GJJ71874.1"/>
    </source>
</evidence>
<keyword evidence="7" id="KW-1185">Reference proteome</keyword>
<feature type="domain" description="Epg5-like TPR" evidence="5">
    <location>
        <begin position="1306"/>
        <end position="1445"/>
    </location>
</feature>
<reference evidence="6" key="2">
    <citation type="journal article" date="2022" name="Microbiol. Resour. Announc.">
        <title>Whole-Genome Sequence of Entomortierella parvispora E1425, a Mucoromycotan Fungus Associated with Burkholderiaceae-Related Endosymbiotic Bacteria.</title>
        <authorList>
            <person name="Herlambang A."/>
            <person name="Guo Y."/>
            <person name="Takashima Y."/>
            <person name="Narisawa K."/>
            <person name="Ohta H."/>
            <person name="Nishizawa T."/>
        </authorList>
    </citation>
    <scope>NUCLEOTIDE SEQUENCE</scope>
    <source>
        <strain evidence="6">E1425</strain>
    </source>
</reference>
<protein>
    <submittedName>
        <fullName evidence="6">Ectopic P granules protein 5</fullName>
    </submittedName>
</protein>
<sequence length="3113" mass="346521">MDRDRDQDTLDQGSSYPPLPLPPLPSSTSAYAFQPSAPPSAPLPAPTSWHAASFNPSGPDLQPDRLLTEPSAPVFYPDPDQFATESVSYPHYALSPSSPSSPSTSRHYRSEKDQYQDQYQDQDRVVYPQLRSVQLDLSNNHLIPNSQLQEVYQNDFLRNLPRRLSKIEHSSEAALSSTGPHGAEMQDFVAKMRSFETAYEAVQQCRLALFNLERKAKGYASKLWTVQSKSEVAKATCGDGATMSHTYTYQYGHHEPEVAVKLQKSLNRLFKQRTKYLIRMQFEETSCKLWIQDHLSSYLSTIKNREHYSESDLGRITNYLDILFSFERSARRQPDFDSLAEEHALARIKSPDPSTPENDDEAALEEDEAGRPTNAIFQSIHDWIVLMAAPLLHRGSFKEAEYLVIQVLRSRRVSTWGIQLIQCSIPAKWSSAYQEYYLTVLQLVLCGASLPKARLADVPESGHGTGPSLELCSGLGEADYLAILDQMDIAPFLNQLLLEHKDMHSHISTLFQTNVSKQKMFRLFAATRHLFDVLFNGLERLTTFGVASRRLAQLICQLTRILGDHLLVLGPLSSDIRQNTCNSSASPSATIQSELDHILQQVLRAILELPGHGLWTFLPSLPLKSLSTERVALFVEEIALDKIQDRLDDPASLFAMDPENNRLRYMLSKSPDESVFLVTALANMATTRDFSSTMLSSDDRSFSLEERVAMVITFLILDVAYLDKDTRDELSKPAREIISSMCEVHPPLISFVLGFVQRHFRDIGSVAQYLFRELPLTGWRMTRTDINILTQLLETTPLNSVESLFARSVFSSIPWSKAAMEDLGVSRVHKVAMDHYRVELALTMAEICSKYTKSTNIPHAEETTDSLLQSNPTPTSSSPATSPPSSASRTKSFDQKSTQVLAPSSFASNLPYAITHIAANSGLQLLSAPALSIMKEFMDWCWTMVVELELTTVEPLSRVASSRLHVQDPGLAKNHYLGQQTFVNVVHMLLTETCRHSEKFLKDGWTVLSSVLQTGTGLAFLKLAATLIPPVMATPKDEMAHHTAKFGALLREIAGNKQDPMLSAAGAKLAEEQELDISKILKESVAFWVLLHRHIDLRNGSTAFQANAATKPASSTSTKAVSSSLSKETLQFWMSAIFSQKDWMAHQESVQVMDVICHFCFNLGLDSFIQDALTEQQILLSIEFRRAPGMSAELIGLAQPGLDKVMDMLPERFSRALPVPQGSNDPSLLMGTWTMRTFATHLLTQQAMVESSFIWFAYYALLVETSLEKDMRLKIGHYYHQHPPPAPSSSSKSGGTSKATTGNLNIKTVMKTLGITNRKTLHNFAIWRWAQHLLILPMDTILLPLYWQMFFYLYFGHGEQRDIFYGYKFLEDQPDLVEQLKEQLLKTYTFFGQEARKALQKAELGRAEQLTTLHEFYIALYYWIGEPVLLTSEIDLKRIRKDLQLERLVSCRLPDPMECSPDLWRDLLMLDPPSSPSAAMDTPLSSPRKSSHSQDQSRAAARKHGQAWHERKISHSLDRLAKPAPDIVVPRALLPPVTIDNYSTASAQGLFGPTVRSIQGYGKGYHDICTAHQNLDDFYLKDLGTLYHNEIKTSKLEVACDTTPNALCKSPAVIELRYEAIVLNEGVRDSILENRERARALRLGHAEQGLCLAALEVTKLAEALFKWVEAEKNGSIGGGRREQDSGVNRTAERLAIDSFYFLVQELMEGAKIYPPVHILLTSLVRTLGMEVVAKDPAQTEPILDRMQADDFAISLLVGTFYPAAAKPTSEFVRLYERIATNKEYSLTSKDRLLRQFDVQTWALDSEHSSQPPTVQDRLSFYRAAFTAMVAQQQLQRQDDQIQESTELSTRDRLAIIKSHRELAGTLFLNFLQQDYIEYLRILLDTCAIMCLEPEVLEDFIRILGVEPRYVPVLLDGADVSAGMSVEAGSGPGAANDGGGGVDLGGRTTRISLSDYDFDCLVQFLSRYFRDCQERMNRGNLLDRYSGYAVSIASLLTVILCDERYFSKWMDPSSLPGQGFDYGKGFPYTSNTNQTTSSTRTSEKLWRDIQSLFRPWLSCLTDRASDETRFQRQQGGASRLLFVFVGLVSKMIVAVEHHHYYGTAAEDSGEHPSSFLVGKVFDFYLDLISESAQLRPQGGSSSNINQLMLLHQQFHRLPWKGLRLSREAVDRIVEVQSTVSSIEVRTEFWTYMILVVMEKAGSDLRPWSHQKPIPRGQALGFEQQFEQAEDAKEMRVVEAAFLRLGLTALQDVDRVVGDDSDLRQQFLSRLWTTVFEAGAPWDWLSTEDIQFFADSLTLQWERTGYWDDVASSMGLTLYWMRVAVGLERSISSEEEDKYPSSQIAAGGTASSNCGPDPKRVLIYFGYVLQLLQTRLSSSAQDSLNKNFCLDAIPSVVVHLGLVLDRVSGDPTETRHPVIYSALQMLIGTLNKCGGNPTGSGMQLTLSGAITGQTTFSHQQPFTKVLQGLQQMISNLQVIQLDLIRAVSQKLNSVPVMVLLLEAAIEREFELWGVEHQPRSMALSMTGSVNLGGSFSGGGALSGSVFGLEETTLQSMSPIPQLGHMMRTFQSHQNPSSLDDLQQRPQHQEQIYARNSWKRIQSQLETPELSEDEFIEEGQRMGAVLTLYGRYLQLLEGPSSPSLGGIGDDDDGVDMEDIHQTFDEILELGQELAEVISKVDLFAPEDASDEEVHKKKAKGYQALLLVRMFLTLVAKESVHSVVQSRFLGSVMQVCRTLELWCQDTRDWSKKGVLSSLGIGTHRVRTLDPRFRLVTRIIYTYMVVRLGDKGISIHQTAAGRGTNGGGGGVLAWRKGRSPSTDGSSKPGDPTSSSNRGGSGKDANLALIETLAQLPTKNKEYAAIFVKSNATSTSAASSSTALVPAAGILTGRSSPGVVTAAAATVASAAMAIPVRLIASSVSLSSSLSMSPLPPPTSSAIPTSSSPTAMASSPPLRTWSSSVPVLNGFGSPRHSTSNVNNRGKRLSMQGPHSRFSISSWDEGSGAIFALDEERQEPHGGHGRQGSSSSLGSIGHGFNPLLPPLPPSSAWRRERHRSRTVSLSQQQQPGSHLEGTKNGLADLEWAVEQIRDRRFRILEAVEILTEVLDRFYERDPFLA</sequence>
<dbReference type="Pfam" id="PF26103">
    <property type="entry name" value="TPR_Epg5"/>
    <property type="match status" value="1"/>
</dbReference>
<feature type="region of interest" description="Disordered" evidence="3">
    <location>
        <begin position="347"/>
        <end position="369"/>
    </location>
</feature>
<dbReference type="PANTHER" id="PTHR31139:SF4">
    <property type="entry name" value="ECTOPIC P GRANULES PROTEIN 5 HOMOLOG"/>
    <property type="match status" value="1"/>
</dbReference>
<feature type="compositionally biased region" description="Low complexity" evidence="3">
    <location>
        <begin position="95"/>
        <end position="105"/>
    </location>
</feature>
<feature type="compositionally biased region" description="Low complexity" evidence="3">
    <location>
        <begin position="2933"/>
        <end position="2950"/>
    </location>
</feature>
<proteinExistence type="inferred from homology"/>
<evidence type="ECO:0000256" key="2">
    <source>
        <dbReference type="ARBA" id="ARBA00023006"/>
    </source>
</evidence>
<dbReference type="GO" id="GO:0005737">
    <property type="term" value="C:cytoplasm"/>
    <property type="evidence" value="ECO:0007669"/>
    <property type="project" value="TreeGrafter"/>
</dbReference>
<dbReference type="InterPro" id="IPR059030">
    <property type="entry name" value="TPR_Epg5_mid"/>
</dbReference>
<feature type="region of interest" description="Disordered" evidence="3">
    <location>
        <begin position="1"/>
        <end position="122"/>
    </location>
</feature>
<name>A0A9P3LVD4_9FUNG</name>
<feature type="compositionally biased region" description="Low complexity" evidence="3">
    <location>
        <begin position="3019"/>
        <end position="3031"/>
    </location>
</feature>
<dbReference type="PANTHER" id="PTHR31139">
    <property type="entry name" value="ECTOPIC P GRANULES PROTEIN 5 HOMOLOG"/>
    <property type="match status" value="1"/>
</dbReference>
<evidence type="ECO:0000259" key="4">
    <source>
        <dbReference type="Pfam" id="PF26103"/>
    </source>
</evidence>
<feature type="region of interest" description="Disordered" evidence="3">
    <location>
        <begin position="862"/>
        <end position="896"/>
    </location>
</feature>